<name>A0AAV4P9M5_CAEEX</name>
<dbReference type="Pfam" id="PF13896">
    <property type="entry name" value="Glyco_transf_49"/>
    <property type="match status" value="1"/>
</dbReference>
<comment type="caution">
    <text evidence="1">The sequence shown here is derived from an EMBL/GenBank/DDBJ whole genome shotgun (WGS) entry which is preliminary data.</text>
</comment>
<protein>
    <submittedName>
        <fullName evidence="1">Uncharacterized protein</fullName>
    </submittedName>
</protein>
<accession>A0AAV4P9M5</accession>
<dbReference type="EMBL" id="BPLR01004169">
    <property type="protein sequence ID" value="GIX92871.1"/>
    <property type="molecule type" value="Genomic_DNA"/>
</dbReference>
<gene>
    <name evidence="1" type="ORF">CEXT_81331</name>
</gene>
<organism evidence="1 2">
    <name type="scientific">Caerostris extrusa</name>
    <name type="common">Bark spider</name>
    <name type="synonym">Caerostris bankana</name>
    <dbReference type="NCBI Taxonomy" id="172846"/>
    <lineage>
        <taxon>Eukaryota</taxon>
        <taxon>Metazoa</taxon>
        <taxon>Ecdysozoa</taxon>
        <taxon>Arthropoda</taxon>
        <taxon>Chelicerata</taxon>
        <taxon>Arachnida</taxon>
        <taxon>Araneae</taxon>
        <taxon>Araneomorphae</taxon>
        <taxon>Entelegynae</taxon>
        <taxon>Araneoidea</taxon>
        <taxon>Araneidae</taxon>
        <taxon>Caerostris</taxon>
    </lineage>
</organism>
<dbReference type="AlphaFoldDB" id="A0AAV4P9M5"/>
<sequence length="107" mass="11777">MSMTIKQSHLAPEVKGPSIIAALQNQQLQTLVATSSPPPEPFEECCTKSVLTPFHFLTDIDILPVAGLARQLDVFLSTSYRGKSCSKCAYVVPTYEMPEQLPVPRNK</sequence>
<evidence type="ECO:0000313" key="1">
    <source>
        <dbReference type="EMBL" id="GIX92871.1"/>
    </source>
</evidence>
<evidence type="ECO:0000313" key="2">
    <source>
        <dbReference type="Proteomes" id="UP001054945"/>
    </source>
</evidence>
<keyword evidence="2" id="KW-1185">Reference proteome</keyword>
<dbReference type="Proteomes" id="UP001054945">
    <property type="component" value="Unassembled WGS sequence"/>
</dbReference>
<reference evidence="1 2" key="1">
    <citation type="submission" date="2021-06" db="EMBL/GenBank/DDBJ databases">
        <title>Caerostris extrusa draft genome.</title>
        <authorList>
            <person name="Kono N."/>
            <person name="Arakawa K."/>
        </authorList>
    </citation>
    <scope>NUCLEOTIDE SEQUENCE [LARGE SCALE GENOMIC DNA]</scope>
</reference>
<proteinExistence type="predicted"/>